<comment type="caution">
    <text evidence="2">The sequence shown here is derived from an EMBL/GenBank/DDBJ whole genome shotgun (WGS) entry which is preliminary data.</text>
</comment>
<dbReference type="Pfam" id="PF04230">
    <property type="entry name" value="PS_pyruv_trans"/>
    <property type="match status" value="1"/>
</dbReference>
<gene>
    <name evidence="2" type="ORF">JI744_09210</name>
</gene>
<dbReference type="Proteomes" id="UP000619033">
    <property type="component" value="Unassembled WGS sequence"/>
</dbReference>
<dbReference type="EMBL" id="JAESVP010000004">
    <property type="protein sequence ID" value="MBL4928281.1"/>
    <property type="molecule type" value="Genomic_DNA"/>
</dbReference>
<protein>
    <recommendedName>
        <fullName evidence="1">Polysaccharide pyruvyl transferase domain-containing protein</fullName>
    </recommendedName>
</protein>
<dbReference type="AlphaFoldDB" id="A0A8J7SSD6"/>
<proteinExistence type="predicted"/>
<dbReference type="RefSeq" id="WP_202659879.1">
    <property type="nucleotide sequence ID" value="NZ_JAESVP010000004.1"/>
</dbReference>
<keyword evidence="3" id="KW-1185">Reference proteome</keyword>
<accession>A0A8J7SSD6</accession>
<evidence type="ECO:0000313" key="2">
    <source>
        <dbReference type="EMBL" id="MBL4928281.1"/>
    </source>
</evidence>
<name>A0A8J7SSD6_9RHOB</name>
<evidence type="ECO:0000313" key="3">
    <source>
        <dbReference type="Proteomes" id="UP000619033"/>
    </source>
</evidence>
<evidence type="ECO:0000259" key="1">
    <source>
        <dbReference type="Pfam" id="PF04230"/>
    </source>
</evidence>
<dbReference type="InterPro" id="IPR007345">
    <property type="entry name" value="Polysacch_pyruvyl_Trfase"/>
</dbReference>
<organism evidence="2 3">
    <name type="scientific">Fuscibacter oryzae</name>
    <dbReference type="NCBI Taxonomy" id="2803939"/>
    <lineage>
        <taxon>Bacteria</taxon>
        <taxon>Pseudomonadati</taxon>
        <taxon>Pseudomonadota</taxon>
        <taxon>Alphaproteobacteria</taxon>
        <taxon>Rhodobacterales</taxon>
        <taxon>Paracoccaceae</taxon>
        <taxon>Fuscibacter</taxon>
    </lineage>
</organism>
<sequence>MQLWSSLAKVAGQGRGWAEPMQIYFFNDTRSARHAGCHAVCRSLDAALAGVPGLTVTTRQMTGEFFVDPAGFEAADVIFINGEGTIHHSAKGALLLLEVIQTAKEAGKPVLLVNALFQQYEVPYPDILADLALLTVREPRSAAFARRFGGQPVVLLDAAADPRFLGGGRPLPVHHPVMIGGAHRAGLLTDSFAGIEGQKLTMHSARFEDIVATLQQADIYLTAQHHGVYAAALAGCPFIATPSNSHKIESFIDWTGLPIPICLKRAEVEPAMRFAMANRSIFTELQDFMRSQRVLDSAMIAEALGITHP</sequence>
<feature type="domain" description="Polysaccharide pyruvyl transferase" evidence="1">
    <location>
        <begin position="49"/>
        <end position="241"/>
    </location>
</feature>
<reference evidence="2" key="1">
    <citation type="submission" date="2021-01" db="EMBL/GenBank/DDBJ databases">
        <title>Genome seq and assembly of Tabrizicola sp. KVB23.</title>
        <authorList>
            <person name="Chhetri G."/>
        </authorList>
    </citation>
    <scope>NUCLEOTIDE SEQUENCE</scope>
    <source>
        <strain evidence="2">KVB23</strain>
    </source>
</reference>